<keyword evidence="1" id="KW-0812">Transmembrane</keyword>
<comment type="caution">
    <text evidence="2">The sequence shown here is derived from an EMBL/GenBank/DDBJ whole genome shotgun (WGS) entry which is preliminary data.</text>
</comment>
<dbReference type="EMBL" id="MCBA01000067">
    <property type="protein sequence ID" value="RGP89892.1"/>
    <property type="molecule type" value="Genomic_DNA"/>
</dbReference>
<dbReference type="AlphaFoldDB" id="A0A395U1B9"/>
<accession>A0A395U1B9</accession>
<organism evidence="2 3">
    <name type="scientific">Vibrio cholerae</name>
    <dbReference type="NCBI Taxonomy" id="666"/>
    <lineage>
        <taxon>Bacteria</taxon>
        <taxon>Pseudomonadati</taxon>
        <taxon>Pseudomonadota</taxon>
        <taxon>Gammaproteobacteria</taxon>
        <taxon>Vibrionales</taxon>
        <taxon>Vibrionaceae</taxon>
        <taxon>Vibrio</taxon>
    </lineage>
</organism>
<gene>
    <name evidence="2" type="ORF">BC353_10045</name>
</gene>
<keyword evidence="1" id="KW-1133">Transmembrane helix</keyword>
<keyword evidence="1" id="KW-0472">Membrane</keyword>
<name>A0A395U1B9_VIBCL</name>
<evidence type="ECO:0000313" key="2">
    <source>
        <dbReference type="EMBL" id="RGP89892.1"/>
    </source>
</evidence>
<protein>
    <submittedName>
        <fullName evidence="2">Uncharacterized protein</fullName>
    </submittedName>
</protein>
<dbReference type="Proteomes" id="UP000266701">
    <property type="component" value="Unassembled WGS sequence"/>
</dbReference>
<sequence>MKRHVISLSISLLTMGYLLLAYITNHIAPDIGELLDETMKYPPLGDFSPNALKVPIFIIFAISAFISWIWWPSKINKE</sequence>
<feature type="transmembrane region" description="Helical" evidence="1">
    <location>
        <begin position="51"/>
        <end position="71"/>
    </location>
</feature>
<reference evidence="2 3" key="1">
    <citation type="journal article" date="2017" name="Emerg. Infect. Dis.">
        <title>Carbapenemase VCC-1-Producing Vibrio cholerae in Coastal Waters of Germany.</title>
        <authorList>
            <person name="Hammerl J.A."/>
            <person name="Jackel C."/>
            <person name="Bortolaia V."/>
            <person name="Schwartz K."/>
            <person name="Bier N."/>
            <person name="Hendriksen R.S."/>
            <person name="Guerra B."/>
            <person name="Strauch E."/>
        </authorList>
    </citation>
    <scope>NUCLEOTIDE SEQUENCE [LARGE SCALE GENOMIC DNA]</scope>
    <source>
        <strain evidence="2 3">VN-2825</strain>
    </source>
</reference>
<evidence type="ECO:0000313" key="3">
    <source>
        <dbReference type="Proteomes" id="UP000266701"/>
    </source>
</evidence>
<evidence type="ECO:0000256" key="1">
    <source>
        <dbReference type="SAM" id="Phobius"/>
    </source>
</evidence>
<proteinExistence type="predicted"/>